<keyword evidence="3" id="KW-0808">Transferase</keyword>
<dbReference type="SUPFAM" id="SSF50630">
    <property type="entry name" value="Acid proteases"/>
    <property type="match status" value="1"/>
</dbReference>
<dbReference type="PROSITE" id="PS50878">
    <property type="entry name" value="RT_POL"/>
    <property type="match status" value="1"/>
</dbReference>
<dbReference type="PANTHER" id="PTHR24559">
    <property type="entry name" value="TRANSPOSON TY3-I GAG-POL POLYPROTEIN"/>
    <property type="match status" value="1"/>
</dbReference>
<dbReference type="CDD" id="cd00303">
    <property type="entry name" value="retropepsin_like"/>
    <property type="match status" value="1"/>
</dbReference>
<gene>
    <name evidence="3" type="ORF">Tco_1030509</name>
</gene>
<dbReference type="InterPro" id="IPR043128">
    <property type="entry name" value="Rev_trsase/Diguanyl_cyclase"/>
</dbReference>
<keyword evidence="3" id="KW-0695">RNA-directed DNA polymerase</keyword>
<proteinExistence type="predicted"/>
<dbReference type="InterPro" id="IPR041577">
    <property type="entry name" value="RT_RNaseH_2"/>
</dbReference>
<dbReference type="InterPro" id="IPR021109">
    <property type="entry name" value="Peptidase_aspartic_dom_sf"/>
</dbReference>
<dbReference type="GO" id="GO:0003964">
    <property type="term" value="F:RNA-directed DNA polymerase activity"/>
    <property type="evidence" value="ECO:0007669"/>
    <property type="project" value="UniProtKB-KW"/>
</dbReference>
<comment type="caution">
    <text evidence="3">The sequence shown here is derived from an EMBL/GenBank/DDBJ whole genome shotgun (WGS) entry which is preliminary data.</text>
</comment>
<organism evidence="3 4">
    <name type="scientific">Tanacetum coccineum</name>
    <dbReference type="NCBI Taxonomy" id="301880"/>
    <lineage>
        <taxon>Eukaryota</taxon>
        <taxon>Viridiplantae</taxon>
        <taxon>Streptophyta</taxon>
        <taxon>Embryophyta</taxon>
        <taxon>Tracheophyta</taxon>
        <taxon>Spermatophyta</taxon>
        <taxon>Magnoliopsida</taxon>
        <taxon>eudicotyledons</taxon>
        <taxon>Gunneridae</taxon>
        <taxon>Pentapetalae</taxon>
        <taxon>asterids</taxon>
        <taxon>campanulids</taxon>
        <taxon>Asterales</taxon>
        <taxon>Asteraceae</taxon>
        <taxon>Asteroideae</taxon>
        <taxon>Anthemideae</taxon>
        <taxon>Anthemidinae</taxon>
        <taxon>Tanacetum</taxon>
    </lineage>
</organism>
<feature type="domain" description="Reverse transcriptase" evidence="2">
    <location>
        <begin position="320"/>
        <end position="503"/>
    </location>
</feature>
<dbReference type="InterPro" id="IPR053134">
    <property type="entry name" value="RNA-dir_DNA_polymerase"/>
</dbReference>
<feature type="compositionally biased region" description="Low complexity" evidence="1">
    <location>
        <begin position="129"/>
        <end position="139"/>
    </location>
</feature>
<name>A0ABQ5G7L4_9ASTR</name>
<evidence type="ECO:0000259" key="2">
    <source>
        <dbReference type="PROSITE" id="PS50878"/>
    </source>
</evidence>
<dbReference type="Gene3D" id="3.30.70.270">
    <property type="match status" value="1"/>
</dbReference>
<dbReference type="Gene3D" id="3.10.10.10">
    <property type="entry name" value="HIV Type 1 Reverse Transcriptase, subunit A, domain 1"/>
    <property type="match status" value="1"/>
</dbReference>
<dbReference type="SUPFAM" id="SSF56672">
    <property type="entry name" value="DNA/RNA polymerases"/>
    <property type="match status" value="1"/>
</dbReference>
<dbReference type="Pfam" id="PF08284">
    <property type="entry name" value="RVP_2"/>
    <property type="match status" value="1"/>
</dbReference>
<protein>
    <submittedName>
        <fullName evidence="3">Reverse transcriptase domain-containing protein</fullName>
    </submittedName>
</protein>
<dbReference type="Pfam" id="PF17919">
    <property type="entry name" value="RT_RNaseH_2"/>
    <property type="match status" value="1"/>
</dbReference>
<evidence type="ECO:0000256" key="1">
    <source>
        <dbReference type="SAM" id="MobiDB-lite"/>
    </source>
</evidence>
<keyword evidence="3" id="KW-0548">Nucleotidyltransferase</keyword>
<reference evidence="3" key="2">
    <citation type="submission" date="2022-01" db="EMBL/GenBank/DDBJ databases">
        <authorList>
            <person name="Yamashiro T."/>
            <person name="Shiraishi A."/>
            <person name="Satake H."/>
            <person name="Nakayama K."/>
        </authorList>
    </citation>
    <scope>NUCLEOTIDE SEQUENCE</scope>
</reference>
<keyword evidence="4" id="KW-1185">Reference proteome</keyword>
<reference evidence="3" key="1">
    <citation type="journal article" date="2022" name="Int. J. Mol. Sci.">
        <title>Draft Genome of Tanacetum Coccineum: Genomic Comparison of Closely Related Tanacetum-Family Plants.</title>
        <authorList>
            <person name="Yamashiro T."/>
            <person name="Shiraishi A."/>
            <person name="Nakayama K."/>
            <person name="Satake H."/>
        </authorList>
    </citation>
    <scope>NUCLEOTIDE SEQUENCE</scope>
</reference>
<feature type="compositionally biased region" description="Polar residues" evidence="1">
    <location>
        <begin position="146"/>
        <end position="156"/>
    </location>
</feature>
<dbReference type="Proteomes" id="UP001151760">
    <property type="component" value="Unassembled WGS sequence"/>
</dbReference>
<evidence type="ECO:0000313" key="3">
    <source>
        <dbReference type="EMBL" id="GJT71223.1"/>
    </source>
</evidence>
<feature type="region of interest" description="Disordered" evidence="1">
    <location>
        <begin position="128"/>
        <end position="156"/>
    </location>
</feature>
<dbReference type="EMBL" id="BQNB010018149">
    <property type="protein sequence ID" value="GJT71223.1"/>
    <property type="molecule type" value="Genomic_DNA"/>
</dbReference>
<evidence type="ECO:0000313" key="4">
    <source>
        <dbReference type="Proteomes" id="UP001151760"/>
    </source>
</evidence>
<accession>A0ABQ5G7L4</accession>
<dbReference type="CDD" id="cd01647">
    <property type="entry name" value="RT_LTR"/>
    <property type="match status" value="1"/>
</dbReference>
<dbReference type="InterPro" id="IPR043502">
    <property type="entry name" value="DNA/RNA_pol_sf"/>
</dbReference>
<dbReference type="InterPro" id="IPR000477">
    <property type="entry name" value="RT_dom"/>
</dbReference>
<sequence>MIKESVDAAIAAERARYANARNDARGSGPVRGQDAAPTVRECTFARFMKCNPTIFHSVKGAVELQRWVEKTKSVFGISECAEGKKVKFAAATLEGHVLTWWNSKIATLGLETEARDERILEGKKRNWENFQSGNSSSKSNQKDNSRQPSQNNQSAISVGRLGIRQGTARKRVLPWVLMLSLFRLAMIVDDEPQGPNMVTGTFLLSNCYASILFDSGSDISFMDTRFSSMLNIEQVKIRASYEVELADGRVLGTVDVIIGMDWLVKHDAVIVYGEKVVRIPFGNKTLTVESDKGAAYVARAPYRLASSEMRELLVQLQELLEKGFIRPSSSLWGASVLFVKKKDGSFRMCIDYHELNKLTVKNRYPLSRIDDLFDQLQGSIVYSKIELRSGYHQLGINEEDIPITSFRTWYGHFKFQVMPFGLTNAPAVFMDLMNRVCKPYLDKFVIVFIDDILVYSNDKKEHGKHLKIILELLKKERLYAKFSKYKKYEWEKEEEEAFQALKQKLCSALILALLEGTKDFVVYCDASLKGYGAVLMQREKVIAYASRQLKVHEENYVTYNLELGAIKELNLRQRRWIELLSDYDCEIRYHSGKANVRIKSLLDAVGVTAALIDVNDAQSKLVLLENFNENYSKCLRLLYKVNAAEGVNAASEKVSIVELVSTAYMIDYALWEVIENGATLPKIQIVEGIEKVMPITFVDDKAQRRLEIKVRSTLMMSIPNEHQLKFNSIKDAKLLLEAVEKRFGKNAVTKKTQRNL</sequence>
<dbReference type="Pfam" id="PF00078">
    <property type="entry name" value="RVT_1"/>
    <property type="match status" value="1"/>
</dbReference>
<dbReference type="PANTHER" id="PTHR24559:SF427">
    <property type="entry name" value="RNA-DIRECTED DNA POLYMERASE"/>
    <property type="match status" value="1"/>
</dbReference>